<dbReference type="Proteomes" id="UP000824596">
    <property type="component" value="Unassembled WGS sequence"/>
</dbReference>
<comment type="caution">
    <text evidence="1">The sequence shown here is derived from an EMBL/GenBank/DDBJ whole genome shotgun (WGS) entry which is preliminary data.</text>
</comment>
<dbReference type="Gene3D" id="2.60.120.10">
    <property type="entry name" value="Jelly Rolls"/>
    <property type="match status" value="1"/>
</dbReference>
<sequence>MGNDGHEARVRSWGFGHVFTWSDGANAHYPPHRHAGSTTHLIVSGEMTLWYPDEADREKVTYGPGARVDVEAQRMHEVWIGPRGCTYVIGE</sequence>
<protein>
    <submittedName>
        <fullName evidence="1">Uncharacterized protein</fullName>
    </submittedName>
</protein>
<dbReference type="GeneID" id="68353604"/>
<proteinExistence type="predicted"/>
<evidence type="ECO:0000313" key="2">
    <source>
        <dbReference type="Proteomes" id="UP000824596"/>
    </source>
</evidence>
<dbReference type="AlphaFoldDB" id="A0A9P8N3J4"/>
<accession>A0A9P8N3J4</accession>
<reference evidence="1" key="1">
    <citation type="submission" date="2021-09" db="EMBL/GenBank/DDBJ databases">
        <title>A high-quality genome of the endoparasitic fungus Hirsutella rhossiliensis with a comparison of Hirsutella genomes reveals transposable elements contributing to genome size variation.</title>
        <authorList>
            <person name="Lin R."/>
            <person name="Jiao Y."/>
            <person name="Sun X."/>
            <person name="Ling J."/>
            <person name="Xie B."/>
            <person name="Cheng X."/>
        </authorList>
    </citation>
    <scope>NUCLEOTIDE SEQUENCE</scope>
    <source>
        <strain evidence="1">HR02</strain>
    </source>
</reference>
<dbReference type="OrthoDB" id="5270965at2759"/>
<keyword evidence="2" id="KW-1185">Reference proteome</keyword>
<name>A0A9P8N3J4_9HYPO</name>
<dbReference type="PANTHER" id="PTHR40434">
    <property type="entry name" value="CUPIN_2 DOMAIN-CONTAINING PROTEIN"/>
    <property type="match status" value="1"/>
</dbReference>
<dbReference type="RefSeq" id="XP_044721560.1">
    <property type="nucleotide sequence ID" value="XM_044862946.1"/>
</dbReference>
<dbReference type="EMBL" id="JAIZPD010000004">
    <property type="protein sequence ID" value="KAH0964047.1"/>
    <property type="molecule type" value="Genomic_DNA"/>
</dbReference>
<gene>
    <name evidence="1" type="ORF">HRG_04475</name>
</gene>
<organism evidence="1 2">
    <name type="scientific">Hirsutella rhossiliensis</name>
    <dbReference type="NCBI Taxonomy" id="111463"/>
    <lineage>
        <taxon>Eukaryota</taxon>
        <taxon>Fungi</taxon>
        <taxon>Dikarya</taxon>
        <taxon>Ascomycota</taxon>
        <taxon>Pezizomycotina</taxon>
        <taxon>Sordariomycetes</taxon>
        <taxon>Hypocreomycetidae</taxon>
        <taxon>Hypocreales</taxon>
        <taxon>Ophiocordycipitaceae</taxon>
        <taxon>Hirsutella</taxon>
    </lineage>
</organism>
<dbReference type="InterPro" id="IPR014710">
    <property type="entry name" value="RmlC-like_jellyroll"/>
</dbReference>
<dbReference type="SUPFAM" id="SSF51182">
    <property type="entry name" value="RmlC-like cupins"/>
    <property type="match status" value="1"/>
</dbReference>
<dbReference type="InterPro" id="IPR011051">
    <property type="entry name" value="RmlC_Cupin_sf"/>
</dbReference>
<evidence type="ECO:0000313" key="1">
    <source>
        <dbReference type="EMBL" id="KAH0964047.1"/>
    </source>
</evidence>
<dbReference type="PANTHER" id="PTHR40434:SF1">
    <property type="entry name" value="CUPIN TYPE-1 DOMAIN-CONTAINING PROTEIN"/>
    <property type="match status" value="1"/>
</dbReference>